<feature type="transmembrane region" description="Helical" evidence="8">
    <location>
        <begin position="97"/>
        <end position="118"/>
    </location>
</feature>
<protein>
    <recommendedName>
        <fullName evidence="8">Probable membrane transporter protein</fullName>
    </recommendedName>
</protein>
<evidence type="ECO:0000256" key="1">
    <source>
        <dbReference type="ARBA" id="ARBA00004651"/>
    </source>
</evidence>
<dbReference type="PANTHER" id="PTHR30269:SF37">
    <property type="entry name" value="MEMBRANE TRANSPORTER PROTEIN"/>
    <property type="match status" value="1"/>
</dbReference>
<dbReference type="PANTHER" id="PTHR30269">
    <property type="entry name" value="TRANSMEMBRANE PROTEIN YFCA"/>
    <property type="match status" value="1"/>
</dbReference>
<dbReference type="Pfam" id="PF01925">
    <property type="entry name" value="TauE"/>
    <property type="match status" value="1"/>
</dbReference>
<sequence>MTLATAILIIGLVVVGSAAQRMAGLGFALLVAPFMTLLLGAHSGVLLVNVLGVISSVLILPRVWRSVDWSMFRWLGAFAVVGAVLGSWLALQFSPAVMAVAVGVIVIVALGASLVLSGNRFATDLRSPRAAAGFLSGLTNSLAGVGGPAVSAYAVLTRWNQTAFAATLQPYFILTGGVSVVTKLLLDPVALPRMEWWFWVLVFVSVIGGIVLGERLLRVVTPAQVRRFVILLAFAGATASLIRGIVDLVG</sequence>
<evidence type="ECO:0000256" key="7">
    <source>
        <dbReference type="ARBA" id="ARBA00023136"/>
    </source>
</evidence>
<evidence type="ECO:0000256" key="6">
    <source>
        <dbReference type="ARBA" id="ARBA00022989"/>
    </source>
</evidence>
<feature type="transmembrane region" description="Helical" evidence="8">
    <location>
        <begin position="34"/>
        <end position="60"/>
    </location>
</feature>
<proteinExistence type="inferred from homology"/>
<dbReference type="InterPro" id="IPR002781">
    <property type="entry name" value="TM_pro_TauE-like"/>
</dbReference>
<comment type="caution">
    <text evidence="9">The sequence shown here is derived from an EMBL/GenBank/DDBJ whole genome shotgun (WGS) entry which is preliminary data.</text>
</comment>
<dbReference type="EMBL" id="QYAC01000004">
    <property type="protein sequence ID" value="MBL3679249.1"/>
    <property type="molecule type" value="Genomic_DNA"/>
</dbReference>
<reference evidence="9 10" key="1">
    <citation type="submission" date="2018-09" db="EMBL/GenBank/DDBJ databases">
        <title>Comparative genomics of Leucobacter spp.</title>
        <authorList>
            <person name="Reis A.C."/>
            <person name="Kolvenbach B.A."/>
            <person name="Corvini P.F.X."/>
            <person name="Nunes O.C."/>
        </authorList>
    </citation>
    <scope>NUCLEOTIDE SEQUENCE [LARGE SCALE GENOMIC DNA]</scope>
    <source>
        <strain evidence="9 10">TAN 31504</strain>
    </source>
</reference>
<organism evidence="9 10">
    <name type="scientific">Leucobacter chromiireducens subsp. solipictus</name>
    <dbReference type="NCBI Taxonomy" id="398235"/>
    <lineage>
        <taxon>Bacteria</taxon>
        <taxon>Bacillati</taxon>
        <taxon>Actinomycetota</taxon>
        <taxon>Actinomycetes</taxon>
        <taxon>Micrococcales</taxon>
        <taxon>Microbacteriaceae</taxon>
        <taxon>Leucobacter</taxon>
    </lineage>
</organism>
<accession>A0ABS1SFC2</accession>
<feature type="transmembrane region" description="Helical" evidence="8">
    <location>
        <begin position="228"/>
        <end position="246"/>
    </location>
</feature>
<feature type="transmembrane region" description="Helical" evidence="8">
    <location>
        <begin position="196"/>
        <end position="216"/>
    </location>
</feature>
<feature type="transmembrane region" description="Helical" evidence="8">
    <location>
        <begin position="72"/>
        <end position="91"/>
    </location>
</feature>
<keyword evidence="4 8" id="KW-1003">Cell membrane</keyword>
<evidence type="ECO:0000313" key="9">
    <source>
        <dbReference type="EMBL" id="MBL3679249.1"/>
    </source>
</evidence>
<keyword evidence="10" id="KW-1185">Reference proteome</keyword>
<evidence type="ECO:0000313" key="10">
    <source>
        <dbReference type="Proteomes" id="UP001645859"/>
    </source>
</evidence>
<comment type="subcellular location">
    <subcellularLocation>
        <location evidence="1 8">Cell membrane</location>
        <topology evidence="1 8">Multi-pass membrane protein</topology>
    </subcellularLocation>
</comment>
<dbReference type="InterPro" id="IPR052017">
    <property type="entry name" value="TSUP"/>
</dbReference>
<evidence type="ECO:0000256" key="8">
    <source>
        <dbReference type="RuleBase" id="RU363041"/>
    </source>
</evidence>
<dbReference type="Proteomes" id="UP001645859">
    <property type="component" value="Unassembled WGS sequence"/>
</dbReference>
<feature type="transmembrane region" description="Helical" evidence="8">
    <location>
        <begin position="130"/>
        <end position="156"/>
    </location>
</feature>
<comment type="similarity">
    <text evidence="2 8">Belongs to the 4-toluene sulfonate uptake permease (TSUP) (TC 2.A.102) family.</text>
</comment>
<evidence type="ECO:0000256" key="2">
    <source>
        <dbReference type="ARBA" id="ARBA00009142"/>
    </source>
</evidence>
<evidence type="ECO:0000256" key="3">
    <source>
        <dbReference type="ARBA" id="ARBA00022448"/>
    </source>
</evidence>
<keyword evidence="3" id="KW-0813">Transport</keyword>
<name>A0ABS1SFC2_9MICO</name>
<gene>
    <name evidence="9" type="ORF">D3230_08045</name>
</gene>
<keyword evidence="7 8" id="KW-0472">Membrane</keyword>
<keyword evidence="6 8" id="KW-1133">Transmembrane helix</keyword>
<keyword evidence="5 8" id="KW-0812">Transmembrane</keyword>
<evidence type="ECO:0000256" key="5">
    <source>
        <dbReference type="ARBA" id="ARBA00022692"/>
    </source>
</evidence>
<dbReference type="RefSeq" id="WP_202344533.1">
    <property type="nucleotide sequence ID" value="NZ_BAAAPI010000015.1"/>
</dbReference>
<evidence type="ECO:0000256" key="4">
    <source>
        <dbReference type="ARBA" id="ARBA00022475"/>
    </source>
</evidence>